<sequence>MSATRLLVLGTVRMRGEAHGYQVRQDLLMWAADRWANIKPGSIYHALKKLAADGLLEEVTTEESELGPERVVYRITQQGEGEFYYLLSNALSSTESGSAMFNAGLPFITTLERGNLLVLLKSRIQQTRGAADSIRVLIDESIAPADGQPGKPPHVREMFTYWLVTIDAELNWLKDMVARIESGEYTLADDSPEAFGNPPTKPAD</sequence>
<dbReference type="Proteomes" id="UP001521150">
    <property type="component" value="Unassembled WGS sequence"/>
</dbReference>
<dbReference type="Pfam" id="PF03551">
    <property type="entry name" value="PadR"/>
    <property type="match status" value="1"/>
</dbReference>
<dbReference type="InterPro" id="IPR036390">
    <property type="entry name" value="WH_DNA-bd_sf"/>
</dbReference>
<dbReference type="InterPro" id="IPR036388">
    <property type="entry name" value="WH-like_DNA-bd_sf"/>
</dbReference>
<name>A0ABS8ZQF7_9PSEU</name>
<accession>A0ABS8ZQF7</accession>
<dbReference type="RefSeq" id="WP_233730176.1">
    <property type="nucleotide sequence ID" value="NZ_JAJVCN010000003.1"/>
</dbReference>
<dbReference type="SUPFAM" id="SSF46785">
    <property type="entry name" value="Winged helix' DNA-binding domain"/>
    <property type="match status" value="1"/>
</dbReference>
<dbReference type="InterPro" id="IPR052509">
    <property type="entry name" value="Metal_resp_DNA-bind_regulator"/>
</dbReference>
<evidence type="ECO:0000259" key="1">
    <source>
        <dbReference type="Pfam" id="PF03551"/>
    </source>
</evidence>
<protein>
    <submittedName>
        <fullName evidence="2">PadR family transcriptional regulator</fullName>
    </submittedName>
</protein>
<feature type="domain" description="Transcription regulator PadR N-terminal" evidence="1">
    <location>
        <begin position="9"/>
        <end position="82"/>
    </location>
</feature>
<evidence type="ECO:0000313" key="3">
    <source>
        <dbReference type="Proteomes" id="UP001521150"/>
    </source>
</evidence>
<dbReference type="Gene3D" id="1.10.10.10">
    <property type="entry name" value="Winged helix-like DNA-binding domain superfamily/Winged helix DNA-binding domain"/>
    <property type="match status" value="1"/>
</dbReference>
<dbReference type="EMBL" id="JAJVCN010000003">
    <property type="protein sequence ID" value="MCE7008703.1"/>
    <property type="molecule type" value="Genomic_DNA"/>
</dbReference>
<comment type="caution">
    <text evidence="2">The sequence shown here is derived from an EMBL/GenBank/DDBJ whole genome shotgun (WGS) entry which is preliminary data.</text>
</comment>
<proteinExistence type="predicted"/>
<dbReference type="InterPro" id="IPR005149">
    <property type="entry name" value="Tscrpt_reg_PadR_N"/>
</dbReference>
<keyword evidence="3" id="KW-1185">Reference proteome</keyword>
<dbReference type="PANTHER" id="PTHR33169">
    <property type="entry name" value="PADR-FAMILY TRANSCRIPTIONAL REGULATOR"/>
    <property type="match status" value="1"/>
</dbReference>
<dbReference type="PANTHER" id="PTHR33169:SF14">
    <property type="entry name" value="TRANSCRIPTIONAL REGULATOR RV3488"/>
    <property type="match status" value="1"/>
</dbReference>
<reference evidence="2 3" key="1">
    <citation type="submission" date="2021-12" db="EMBL/GenBank/DDBJ databases">
        <title>Genome sequence of Kibdelosporangium philippinense ATCC 49844.</title>
        <authorList>
            <person name="Fedorov E.A."/>
            <person name="Omeragic M."/>
            <person name="Shalygina K.F."/>
            <person name="Maclea K.S."/>
        </authorList>
    </citation>
    <scope>NUCLEOTIDE SEQUENCE [LARGE SCALE GENOMIC DNA]</scope>
    <source>
        <strain evidence="2 3">ATCC 49844</strain>
    </source>
</reference>
<organism evidence="2 3">
    <name type="scientific">Kibdelosporangium philippinense</name>
    <dbReference type="NCBI Taxonomy" id="211113"/>
    <lineage>
        <taxon>Bacteria</taxon>
        <taxon>Bacillati</taxon>
        <taxon>Actinomycetota</taxon>
        <taxon>Actinomycetes</taxon>
        <taxon>Pseudonocardiales</taxon>
        <taxon>Pseudonocardiaceae</taxon>
        <taxon>Kibdelosporangium</taxon>
    </lineage>
</organism>
<evidence type="ECO:0000313" key="2">
    <source>
        <dbReference type="EMBL" id="MCE7008703.1"/>
    </source>
</evidence>
<gene>
    <name evidence="2" type="ORF">LWC34_38715</name>
</gene>